<reference evidence="1" key="1">
    <citation type="journal article" date="2021" name="Proc. Natl. Acad. Sci. U.S.A.">
        <title>A Catalog of Tens of Thousands of Viruses from Human Metagenomes Reveals Hidden Associations with Chronic Diseases.</title>
        <authorList>
            <person name="Tisza M.J."/>
            <person name="Buck C.B."/>
        </authorList>
    </citation>
    <scope>NUCLEOTIDE SEQUENCE</scope>
    <source>
        <strain evidence="1">CtcRb7</strain>
    </source>
</reference>
<evidence type="ECO:0000313" key="1">
    <source>
        <dbReference type="EMBL" id="DAF88816.1"/>
    </source>
</evidence>
<dbReference type="EMBL" id="BK015996">
    <property type="protein sequence ID" value="DAF88816.1"/>
    <property type="molecule type" value="Genomic_DNA"/>
</dbReference>
<sequence>MTNNSGPIAAARADLADILTRITSIPVLTSIPERLAPPCVVITEGTPLCNADENAHGAVTVRLSITVAVAPTTNALSVARLDSAVDSIVVGMVKEGMFAAVDAYQTIKGADGQAYLAAPITTTIHYTIEKD</sequence>
<accession>A0A8S5U2Y2</accession>
<organism evidence="1">
    <name type="scientific">Siphoviridae sp. ctcRb7</name>
    <dbReference type="NCBI Taxonomy" id="2825572"/>
    <lineage>
        <taxon>Viruses</taxon>
        <taxon>Duplodnaviria</taxon>
        <taxon>Heunggongvirae</taxon>
        <taxon>Uroviricota</taxon>
        <taxon>Caudoviricetes</taxon>
    </lineage>
</organism>
<proteinExistence type="predicted"/>
<name>A0A8S5U2Y2_9CAUD</name>
<protein>
    <submittedName>
        <fullName evidence="1">Uncharacterized protein</fullName>
    </submittedName>
</protein>